<comment type="caution">
    <text evidence="1">The sequence shown here is derived from an EMBL/GenBank/DDBJ whole genome shotgun (WGS) entry which is preliminary data.</text>
</comment>
<dbReference type="InterPro" id="IPR046571">
    <property type="entry name" value="DUF6725"/>
</dbReference>
<protein>
    <submittedName>
        <fullName evidence="1">Uncharacterized protein</fullName>
    </submittedName>
</protein>
<organism evidence="1 2">
    <name type="scientific">Gardnerella vaginalis</name>
    <dbReference type="NCBI Taxonomy" id="2702"/>
    <lineage>
        <taxon>Bacteria</taxon>
        <taxon>Bacillati</taxon>
        <taxon>Actinomycetota</taxon>
        <taxon>Actinomycetes</taxon>
        <taxon>Bifidobacteriales</taxon>
        <taxon>Bifidobacteriaceae</taxon>
        <taxon>Gardnerella</taxon>
    </lineage>
</organism>
<gene>
    <name evidence="1" type="ORF">HMPREF3230_01264</name>
</gene>
<dbReference type="EMBL" id="LSRC01000057">
    <property type="protein sequence ID" value="KXI15829.1"/>
    <property type="molecule type" value="Genomic_DNA"/>
</dbReference>
<dbReference type="AlphaFoldDB" id="A0A135Z2G2"/>
<name>A0A135Z2G2_GARVA</name>
<reference evidence="1 2" key="1">
    <citation type="submission" date="2016-02" db="EMBL/GenBank/DDBJ databases">
        <authorList>
            <person name="Wen L."/>
            <person name="He K."/>
            <person name="Yang H."/>
        </authorList>
    </citation>
    <scope>NUCLEOTIDE SEQUENCE [LARGE SCALE GENOMIC DNA]</scope>
    <source>
        <strain evidence="1 2">CMW7778B</strain>
    </source>
</reference>
<sequence>MQSQNKSCSIDSFNLPDVIPMGARIVVRTCKIRNIPGESECKHREYYDVIGHVIDWNGVTLHIMRDPAANGSRPAQEMYIDSSEIVRWKPILERRFQKPLK</sequence>
<dbReference type="Pfam" id="PF20486">
    <property type="entry name" value="DUF6725"/>
    <property type="match status" value="1"/>
</dbReference>
<dbReference type="RefSeq" id="WP_075523986.1">
    <property type="nucleotide sequence ID" value="NZ_KQ961876.1"/>
</dbReference>
<dbReference type="PATRIC" id="fig|2702.101.peg.1250"/>
<evidence type="ECO:0000313" key="1">
    <source>
        <dbReference type="EMBL" id="KXI15829.1"/>
    </source>
</evidence>
<evidence type="ECO:0000313" key="2">
    <source>
        <dbReference type="Proteomes" id="UP000070505"/>
    </source>
</evidence>
<proteinExistence type="predicted"/>
<accession>A0A135Z2G2</accession>
<dbReference type="Proteomes" id="UP000070505">
    <property type="component" value="Unassembled WGS sequence"/>
</dbReference>